<sequence length="128" mass="15231">MKENTYKPIKNTTLFGWLTQVFHLNVALRQRIATHYARRLLYLLFLGLFYIWNAHYHEKMIYTINQLQPIVDDLRVKYMRLQSNYMLHSKQSTIAKRVAPLGIVESSIPPYIITIKPSVFPKWQPPKI</sequence>
<evidence type="ECO:0008006" key="4">
    <source>
        <dbReference type="Google" id="ProtNLM"/>
    </source>
</evidence>
<dbReference type="Proteomes" id="UP000245872">
    <property type="component" value="Chromosome"/>
</dbReference>
<organism evidence="2 3">
    <name type="scientific">Candidatus Cardinium hertigii</name>
    <dbReference type="NCBI Taxonomy" id="247481"/>
    <lineage>
        <taxon>Bacteria</taxon>
        <taxon>Pseudomonadati</taxon>
        <taxon>Bacteroidota</taxon>
        <taxon>Cytophagia</taxon>
        <taxon>Cytophagales</taxon>
        <taxon>Amoebophilaceae</taxon>
        <taxon>Candidatus Cardinium</taxon>
    </lineage>
</organism>
<dbReference type="RefSeq" id="WP_109997527.1">
    <property type="nucleotide sequence ID" value="NZ_CP029619.1"/>
</dbReference>
<evidence type="ECO:0000313" key="3">
    <source>
        <dbReference type="Proteomes" id="UP000245872"/>
    </source>
</evidence>
<dbReference type="AlphaFoldDB" id="A0A2Z3LI49"/>
<reference evidence="2 3" key="1">
    <citation type="submission" date="2018-05" db="EMBL/GenBank/DDBJ databases">
        <title>Candidatus Cardinium hertigii Genome Assembly.</title>
        <authorList>
            <person name="Showmaker K.C."/>
            <person name="Walden K.O."/>
            <person name="Fields C.J."/>
            <person name="Lambert K.N."/>
            <person name="Hudson M.E."/>
        </authorList>
    </citation>
    <scope>NUCLEOTIDE SEQUENCE [LARGE SCALE GENOMIC DNA]</scope>
    <source>
        <strain evidence="3">cHgTN10</strain>
    </source>
</reference>
<gene>
    <name evidence="2" type="ORF">DK880_00829</name>
</gene>
<keyword evidence="1" id="KW-0472">Membrane</keyword>
<name>A0A2Z3LI49_9BACT</name>
<keyword evidence="1" id="KW-1133">Transmembrane helix</keyword>
<protein>
    <recommendedName>
        <fullName evidence="4">Cell division protein FtsL</fullName>
    </recommendedName>
</protein>
<dbReference type="EMBL" id="CP029619">
    <property type="protein sequence ID" value="AWN82134.1"/>
    <property type="molecule type" value="Genomic_DNA"/>
</dbReference>
<dbReference type="OrthoDB" id="981249at2"/>
<keyword evidence="1" id="KW-0812">Transmembrane</keyword>
<proteinExistence type="predicted"/>
<feature type="transmembrane region" description="Helical" evidence="1">
    <location>
        <begin position="40"/>
        <end position="56"/>
    </location>
</feature>
<evidence type="ECO:0000256" key="1">
    <source>
        <dbReference type="SAM" id="Phobius"/>
    </source>
</evidence>
<accession>A0A2Z3LI49</accession>
<keyword evidence="3" id="KW-1185">Reference proteome</keyword>
<dbReference type="KEGG" id="cher:DK880_00829"/>
<evidence type="ECO:0000313" key="2">
    <source>
        <dbReference type="EMBL" id="AWN82134.1"/>
    </source>
</evidence>
<dbReference type="Pfam" id="PF19579">
    <property type="entry name" value="FtsL_2"/>
    <property type="match status" value="1"/>
</dbReference>
<dbReference type="InterPro" id="IPR045755">
    <property type="entry name" value="FtsL-like"/>
</dbReference>